<dbReference type="Proteomes" id="UP000502248">
    <property type="component" value="Chromosome"/>
</dbReference>
<dbReference type="RefSeq" id="WP_169279248.1">
    <property type="nucleotide sequence ID" value="NZ_CP051680.1"/>
</dbReference>
<dbReference type="AlphaFoldDB" id="A0A7Z2VH18"/>
<proteinExistence type="predicted"/>
<name>A0A7Z2VH18_9BACL</name>
<reference evidence="1 2" key="1">
    <citation type="submission" date="2020-04" db="EMBL/GenBank/DDBJ databases">
        <title>Genome sequencing of novel species.</title>
        <authorList>
            <person name="Heo J."/>
            <person name="Kim S.-J."/>
            <person name="Kim J.-S."/>
            <person name="Hong S.-B."/>
            <person name="Kwon S.-W."/>
        </authorList>
    </citation>
    <scope>NUCLEOTIDE SEQUENCE [LARGE SCALE GENOMIC DNA]</scope>
    <source>
        <strain evidence="1 2">MFER-1</strain>
    </source>
</reference>
<evidence type="ECO:0000313" key="1">
    <source>
        <dbReference type="EMBL" id="QJD82952.1"/>
    </source>
</evidence>
<keyword evidence="2" id="KW-1185">Reference proteome</keyword>
<evidence type="ECO:0000313" key="2">
    <source>
        <dbReference type="Proteomes" id="UP000502248"/>
    </source>
</evidence>
<dbReference type="EMBL" id="CP051680">
    <property type="protein sequence ID" value="QJD82952.1"/>
    <property type="molecule type" value="Genomic_DNA"/>
</dbReference>
<sequence>MKLLSLWNSARERRKELQDRLWHLKVEEMRLRFEWDKMLIRRNSVTVLSSKTEEGLSLKYEEFQKLCLAEKRLGSIDSIKDKRTSKASGMYYLFVYYCDFDLITGYSLSEYNEAIRRYDNKSGEIVRLQEELDRKKGFFQRFF</sequence>
<accession>A0A7Z2VH18</accession>
<dbReference type="KEGG" id="cheb:HH215_07035"/>
<protein>
    <submittedName>
        <fullName evidence="1">Uncharacterized protein</fullName>
    </submittedName>
</protein>
<organism evidence="1 2">
    <name type="scientific">Cohnella herbarum</name>
    <dbReference type="NCBI Taxonomy" id="2728023"/>
    <lineage>
        <taxon>Bacteria</taxon>
        <taxon>Bacillati</taxon>
        <taxon>Bacillota</taxon>
        <taxon>Bacilli</taxon>
        <taxon>Bacillales</taxon>
        <taxon>Paenibacillaceae</taxon>
        <taxon>Cohnella</taxon>
    </lineage>
</organism>
<gene>
    <name evidence="1" type="ORF">HH215_07035</name>
</gene>